<evidence type="ECO:0000259" key="3">
    <source>
        <dbReference type="PROSITE" id="PS51371"/>
    </source>
</evidence>
<dbReference type="AlphaFoldDB" id="A0A6C2U5K9"/>
<protein>
    <submittedName>
        <fullName evidence="4">PTS system fructose-specific EIIABC component</fullName>
    </submittedName>
</protein>
<dbReference type="InterPro" id="IPR000644">
    <property type="entry name" value="CBS_dom"/>
</dbReference>
<dbReference type="SUPFAM" id="SSF55804">
    <property type="entry name" value="Phoshotransferase/anion transport protein"/>
    <property type="match status" value="1"/>
</dbReference>
<dbReference type="InterPro" id="IPR002178">
    <property type="entry name" value="PTS_EIIA_type-2_dom"/>
</dbReference>
<evidence type="ECO:0000256" key="1">
    <source>
        <dbReference type="PROSITE-ProRule" id="PRU00703"/>
    </source>
</evidence>
<dbReference type="EMBL" id="CAAHFG010000002">
    <property type="protein sequence ID" value="VGO15358.1"/>
    <property type="molecule type" value="Genomic_DNA"/>
</dbReference>
<dbReference type="PROSITE" id="PS51094">
    <property type="entry name" value="PTS_EIIA_TYPE_2"/>
    <property type="match status" value="1"/>
</dbReference>
<organism evidence="4 5">
    <name type="scientific">Pontiella desulfatans</name>
    <dbReference type="NCBI Taxonomy" id="2750659"/>
    <lineage>
        <taxon>Bacteria</taxon>
        <taxon>Pseudomonadati</taxon>
        <taxon>Kiritimatiellota</taxon>
        <taxon>Kiritimatiellia</taxon>
        <taxon>Kiritimatiellales</taxon>
        <taxon>Pontiellaceae</taxon>
        <taxon>Pontiella</taxon>
    </lineage>
</organism>
<dbReference type="Gene3D" id="3.40.930.10">
    <property type="entry name" value="Mannitol-specific EII, Chain A"/>
    <property type="match status" value="1"/>
</dbReference>
<feature type="domain" description="CBS" evidence="3">
    <location>
        <begin position="169"/>
        <end position="225"/>
    </location>
</feature>
<gene>
    <name evidence="4" type="primary">fruA_1</name>
    <name evidence="4" type="ORF">PDESU_03941</name>
</gene>
<dbReference type="PROSITE" id="PS00372">
    <property type="entry name" value="PTS_EIIA_TYPE_2_HIS"/>
    <property type="match status" value="1"/>
</dbReference>
<keyword evidence="5" id="KW-1185">Reference proteome</keyword>
<dbReference type="Pfam" id="PF00359">
    <property type="entry name" value="PTS_EIIA_2"/>
    <property type="match status" value="1"/>
</dbReference>
<name>A0A6C2U5K9_PONDE</name>
<dbReference type="PROSITE" id="PS51371">
    <property type="entry name" value="CBS"/>
    <property type="match status" value="1"/>
</dbReference>
<dbReference type="SMART" id="SM00116">
    <property type="entry name" value="CBS"/>
    <property type="match status" value="1"/>
</dbReference>
<feature type="domain" description="PTS EIIA type-2" evidence="2">
    <location>
        <begin position="11"/>
        <end position="155"/>
    </location>
</feature>
<keyword evidence="1" id="KW-0129">CBS domain</keyword>
<proteinExistence type="predicted"/>
<evidence type="ECO:0000313" key="5">
    <source>
        <dbReference type="Proteomes" id="UP000366872"/>
    </source>
</evidence>
<dbReference type="InterPro" id="IPR051541">
    <property type="entry name" value="PTS_SugarTrans_NitroReg"/>
</dbReference>
<dbReference type="Gene3D" id="3.10.580.10">
    <property type="entry name" value="CBS-domain"/>
    <property type="match status" value="1"/>
</dbReference>
<reference evidence="4 5" key="1">
    <citation type="submission" date="2019-04" db="EMBL/GenBank/DDBJ databases">
        <authorList>
            <person name="Van Vliet M D."/>
        </authorList>
    </citation>
    <scope>NUCLEOTIDE SEQUENCE [LARGE SCALE GENOMIC DNA]</scope>
    <source>
        <strain evidence="4 5">F1</strain>
    </source>
</reference>
<dbReference type="Pfam" id="PF00571">
    <property type="entry name" value="CBS"/>
    <property type="match status" value="2"/>
</dbReference>
<dbReference type="PANTHER" id="PTHR47738">
    <property type="entry name" value="PTS SYSTEM FRUCTOSE-LIKE EIIA COMPONENT-RELATED"/>
    <property type="match status" value="1"/>
</dbReference>
<dbReference type="InterPro" id="IPR016152">
    <property type="entry name" value="PTrfase/Anion_transptr"/>
</dbReference>
<dbReference type="CDD" id="cd00211">
    <property type="entry name" value="PTS_IIA_fru"/>
    <property type="match status" value="1"/>
</dbReference>
<dbReference type="InterPro" id="IPR046342">
    <property type="entry name" value="CBS_dom_sf"/>
</dbReference>
<dbReference type="Proteomes" id="UP000366872">
    <property type="component" value="Unassembled WGS sequence"/>
</dbReference>
<sequence>MMTTKEVRLADYLQEECILCDVDADSRDKAIDQLVGVLHRQLGGFDRAEAVSAVLERERQAPTVLAEGLALPHARLAGLAKPSLALATSHSGIDFEAVGEEPVHVIVLILTPKDDPGAYLRLMASLSKTLAAPHMIKRLSVAGDTREAFGILTEGPEKVEIRLNASSIMNSNPVTLDEGDTLAHAIQAFCSNRIMDIPIVDSDGDLRGVIALEDLLGQSLPQHLLWMEDLSPIENFEPFAELLRKDSETKVADFMHDKYVAIAPDVPAIQLAKIFLMQRIRQIQVVDGRRFLGSVNLDGFSSQIFWA</sequence>
<evidence type="ECO:0000313" key="4">
    <source>
        <dbReference type="EMBL" id="VGO15358.1"/>
    </source>
</evidence>
<dbReference type="SUPFAM" id="SSF54631">
    <property type="entry name" value="CBS-domain pair"/>
    <property type="match status" value="1"/>
</dbReference>
<dbReference type="RefSeq" id="WP_136080928.1">
    <property type="nucleotide sequence ID" value="NZ_CAAHFG010000002.1"/>
</dbReference>
<evidence type="ECO:0000259" key="2">
    <source>
        <dbReference type="PROSITE" id="PS51094"/>
    </source>
</evidence>
<accession>A0A6C2U5K9</accession>